<reference evidence="2" key="1">
    <citation type="submission" date="2021-09" db="EMBL/GenBank/DDBJ databases">
        <authorList>
            <consortium name="AG Swart"/>
            <person name="Singh M."/>
            <person name="Singh A."/>
            <person name="Seah K."/>
            <person name="Emmerich C."/>
        </authorList>
    </citation>
    <scope>NUCLEOTIDE SEQUENCE</scope>
    <source>
        <strain evidence="2">ATCC30299</strain>
    </source>
</reference>
<feature type="region of interest" description="Disordered" evidence="1">
    <location>
        <begin position="58"/>
        <end position="82"/>
    </location>
</feature>
<dbReference type="Proteomes" id="UP001162131">
    <property type="component" value="Unassembled WGS sequence"/>
</dbReference>
<gene>
    <name evidence="2" type="ORF">BSTOLATCC_MIC31915</name>
</gene>
<comment type="caution">
    <text evidence="2">The sequence shown here is derived from an EMBL/GenBank/DDBJ whole genome shotgun (WGS) entry which is preliminary data.</text>
</comment>
<evidence type="ECO:0000313" key="3">
    <source>
        <dbReference type="Proteomes" id="UP001162131"/>
    </source>
</evidence>
<organism evidence="2 3">
    <name type="scientific">Blepharisma stoltei</name>
    <dbReference type="NCBI Taxonomy" id="1481888"/>
    <lineage>
        <taxon>Eukaryota</taxon>
        <taxon>Sar</taxon>
        <taxon>Alveolata</taxon>
        <taxon>Ciliophora</taxon>
        <taxon>Postciliodesmatophora</taxon>
        <taxon>Heterotrichea</taxon>
        <taxon>Heterotrichida</taxon>
        <taxon>Blepharismidae</taxon>
        <taxon>Blepharisma</taxon>
    </lineage>
</organism>
<protein>
    <submittedName>
        <fullName evidence="2">Uncharacterized protein</fullName>
    </submittedName>
</protein>
<dbReference type="AlphaFoldDB" id="A0AAU9JFE1"/>
<keyword evidence="3" id="KW-1185">Reference proteome</keyword>
<sequence length="82" mass="9224">MRSPIKKVYREQLKCSSKSNLSLFPSLKQASGLISKPKYQVPHRSSTLTKIHLNLAPPETSLPLSRLPPTILPPKKPRKKPN</sequence>
<accession>A0AAU9JFE1</accession>
<dbReference type="EMBL" id="CAJZBQ010000032">
    <property type="protein sequence ID" value="CAG9322799.1"/>
    <property type="molecule type" value="Genomic_DNA"/>
</dbReference>
<name>A0AAU9JFE1_9CILI</name>
<proteinExistence type="predicted"/>
<evidence type="ECO:0000313" key="2">
    <source>
        <dbReference type="EMBL" id="CAG9322799.1"/>
    </source>
</evidence>
<evidence type="ECO:0000256" key="1">
    <source>
        <dbReference type="SAM" id="MobiDB-lite"/>
    </source>
</evidence>